<dbReference type="GO" id="GO:0005829">
    <property type="term" value="C:cytosol"/>
    <property type="evidence" value="ECO:0007669"/>
    <property type="project" value="TreeGrafter"/>
</dbReference>
<dbReference type="EMBL" id="BAABKX010000001">
    <property type="protein sequence ID" value="GAA5046744.1"/>
    <property type="molecule type" value="Genomic_DNA"/>
</dbReference>
<dbReference type="SUPFAM" id="SSF46785">
    <property type="entry name" value="Winged helix' DNA-binding domain"/>
    <property type="match status" value="1"/>
</dbReference>
<dbReference type="Gene3D" id="1.10.10.10">
    <property type="entry name" value="Winged helix-like DNA-binding domain superfamily/Winged helix DNA-binding domain"/>
    <property type="match status" value="1"/>
</dbReference>
<dbReference type="InterPro" id="IPR000485">
    <property type="entry name" value="AsnC-type_HTH_dom"/>
</dbReference>
<accession>A0AAV3UF35</accession>
<evidence type="ECO:0000313" key="5">
    <source>
        <dbReference type="EMBL" id="GAA5046744.1"/>
    </source>
</evidence>
<dbReference type="PANTHER" id="PTHR30154">
    <property type="entry name" value="LEUCINE-RESPONSIVE REGULATORY PROTEIN"/>
    <property type="match status" value="1"/>
</dbReference>
<keyword evidence="6" id="KW-1185">Reference proteome</keyword>
<evidence type="ECO:0000256" key="1">
    <source>
        <dbReference type="ARBA" id="ARBA00023015"/>
    </source>
</evidence>
<gene>
    <name evidence="5" type="primary">lrp_1</name>
    <name evidence="5" type="ORF">GCM10025751_16330</name>
</gene>
<dbReference type="InterPro" id="IPR036388">
    <property type="entry name" value="WH-like_DNA-bd_sf"/>
</dbReference>
<dbReference type="InterPro" id="IPR011991">
    <property type="entry name" value="ArsR-like_HTH"/>
</dbReference>
<dbReference type="Gene3D" id="3.30.70.920">
    <property type="match status" value="1"/>
</dbReference>
<keyword evidence="1" id="KW-0805">Transcription regulation</keyword>
<dbReference type="CDD" id="cd00090">
    <property type="entry name" value="HTH_ARSR"/>
    <property type="match status" value="1"/>
</dbReference>
<proteinExistence type="predicted"/>
<evidence type="ECO:0000313" key="6">
    <source>
        <dbReference type="Proteomes" id="UP001501729"/>
    </source>
</evidence>
<name>A0AAV3UF35_9EURY</name>
<feature type="domain" description="HTH asnC-type" evidence="4">
    <location>
        <begin position="7"/>
        <end position="68"/>
    </location>
</feature>
<comment type="caution">
    <text evidence="5">The sequence shown here is derived from an EMBL/GenBank/DDBJ whole genome shotgun (WGS) entry which is preliminary data.</text>
</comment>
<dbReference type="PANTHER" id="PTHR30154:SF34">
    <property type="entry name" value="TRANSCRIPTIONAL REGULATOR AZLB"/>
    <property type="match status" value="1"/>
</dbReference>
<evidence type="ECO:0000256" key="2">
    <source>
        <dbReference type="ARBA" id="ARBA00023125"/>
    </source>
</evidence>
<dbReference type="AlphaFoldDB" id="A0AAV3UF35"/>
<evidence type="ECO:0000259" key="4">
    <source>
        <dbReference type="PROSITE" id="PS50956"/>
    </source>
</evidence>
<dbReference type="GO" id="GO:0043200">
    <property type="term" value="P:response to amino acid"/>
    <property type="evidence" value="ECO:0007669"/>
    <property type="project" value="TreeGrafter"/>
</dbReference>
<dbReference type="SUPFAM" id="SSF54909">
    <property type="entry name" value="Dimeric alpha+beta barrel"/>
    <property type="match status" value="1"/>
</dbReference>
<dbReference type="InterPro" id="IPR019888">
    <property type="entry name" value="Tscrpt_reg_AsnC-like"/>
</dbReference>
<organism evidence="5 6">
    <name type="scientific">Haladaptatus pallidirubidus</name>
    <dbReference type="NCBI Taxonomy" id="1008152"/>
    <lineage>
        <taxon>Archaea</taxon>
        <taxon>Methanobacteriati</taxon>
        <taxon>Methanobacteriota</taxon>
        <taxon>Stenosarchaea group</taxon>
        <taxon>Halobacteria</taxon>
        <taxon>Halobacteriales</taxon>
        <taxon>Haladaptataceae</taxon>
        <taxon>Haladaptatus</taxon>
    </lineage>
</organism>
<dbReference type="InterPro" id="IPR019887">
    <property type="entry name" value="Tscrpt_reg_AsnC/Lrp_C"/>
</dbReference>
<dbReference type="InterPro" id="IPR053535">
    <property type="entry name" value="HTH_trans_regulator_Lrp"/>
</dbReference>
<dbReference type="InterPro" id="IPR036390">
    <property type="entry name" value="WH_DNA-bd_sf"/>
</dbReference>
<reference evidence="5 6" key="1">
    <citation type="journal article" date="2019" name="Int. J. Syst. Evol. Microbiol.">
        <title>The Global Catalogue of Microorganisms (GCM) 10K type strain sequencing project: providing services to taxonomists for standard genome sequencing and annotation.</title>
        <authorList>
            <consortium name="The Broad Institute Genomics Platform"/>
            <consortium name="The Broad Institute Genome Sequencing Center for Infectious Disease"/>
            <person name="Wu L."/>
            <person name="Ma J."/>
        </authorList>
    </citation>
    <scope>NUCLEOTIDE SEQUENCE [LARGE SCALE GENOMIC DNA]</scope>
    <source>
        <strain evidence="5 6">JCM 17504</strain>
    </source>
</reference>
<dbReference type="GO" id="GO:0043565">
    <property type="term" value="F:sequence-specific DNA binding"/>
    <property type="evidence" value="ECO:0007669"/>
    <property type="project" value="InterPro"/>
</dbReference>
<protein>
    <submittedName>
        <fullName evidence="5">HTH-type transcriptional regulator Lrp</fullName>
    </submittedName>
</protein>
<dbReference type="InterPro" id="IPR011008">
    <property type="entry name" value="Dimeric_a/b-barrel"/>
</dbReference>
<dbReference type="SMART" id="SM00344">
    <property type="entry name" value="HTH_ASNC"/>
    <property type="match status" value="1"/>
</dbReference>
<dbReference type="Pfam" id="PF13412">
    <property type="entry name" value="HTH_24"/>
    <property type="match status" value="1"/>
</dbReference>
<evidence type="ECO:0000256" key="3">
    <source>
        <dbReference type="ARBA" id="ARBA00023163"/>
    </source>
</evidence>
<keyword evidence="3" id="KW-0804">Transcription</keyword>
<dbReference type="Pfam" id="PF01037">
    <property type="entry name" value="AsnC_trans_reg"/>
    <property type="match status" value="1"/>
</dbReference>
<dbReference type="NCBIfam" id="NF041396">
    <property type="entry name" value="TranRegLrp_Halo"/>
    <property type="match status" value="1"/>
</dbReference>
<dbReference type="PROSITE" id="PS50956">
    <property type="entry name" value="HTH_ASNC_2"/>
    <property type="match status" value="1"/>
</dbReference>
<dbReference type="PRINTS" id="PR00033">
    <property type="entry name" value="HTHASNC"/>
</dbReference>
<dbReference type="Proteomes" id="UP001501729">
    <property type="component" value="Unassembled WGS sequence"/>
</dbReference>
<keyword evidence="2" id="KW-0238">DNA-binding</keyword>
<sequence>MVGVMTYENLDAKLVNELLGDGRASLRSLAEKLDVSVTTISNHLADLEERGVIQGYSPRVDYDALGYDVTAVVQLKVEGNALPEVTDRLRDHDQMISVYEVTGDYDIIAIGKFTDTDGMNKQIKKLLIDPDIKESNTSVVLNAASEHEQFKLDIEE</sequence>